<keyword evidence="3" id="KW-1185">Reference proteome</keyword>
<sequence>MQRGLGGFPHERLHQDGNREQWTRIDPKRCRGATRGEFNSPTESAPLRSWGGSAVLGVPPMSDCRGFPQERLHQEHYQNNTFARGLLKLAITSLTNPLPGASHICYLT</sequence>
<evidence type="ECO:0000313" key="2">
    <source>
        <dbReference type="EMBL" id="EGJ29464.1"/>
    </source>
</evidence>
<name>F4Y0V3_9CYAN</name>
<accession>F4Y0V3</accession>
<evidence type="ECO:0000313" key="3">
    <source>
        <dbReference type="Proteomes" id="UP000003959"/>
    </source>
</evidence>
<dbReference type="HOGENOM" id="CLU_2193966_0_0_3"/>
<protein>
    <submittedName>
        <fullName evidence="2">Uncharacterized protein</fullName>
    </submittedName>
</protein>
<organism evidence="2 3">
    <name type="scientific">Moorena producens 3L</name>
    <dbReference type="NCBI Taxonomy" id="489825"/>
    <lineage>
        <taxon>Bacteria</taxon>
        <taxon>Bacillati</taxon>
        <taxon>Cyanobacteriota</taxon>
        <taxon>Cyanophyceae</taxon>
        <taxon>Coleofasciculales</taxon>
        <taxon>Coleofasciculaceae</taxon>
        <taxon>Moorena</taxon>
    </lineage>
</organism>
<dbReference type="AlphaFoldDB" id="F4Y0V3"/>
<reference evidence="3" key="1">
    <citation type="journal article" date="2011" name="Proc. Natl. Acad. Sci. U.S.A.">
        <title>Genomic insights into the physiology and ecology of the marine filamentous cyanobacterium Lyngbya majuscula.</title>
        <authorList>
            <person name="Jones A.C."/>
            <person name="Monroe E.A."/>
            <person name="Podell S."/>
            <person name="Hess W.R."/>
            <person name="Klages S."/>
            <person name="Esquenazi E."/>
            <person name="Niessen S."/>
            <person name="Hoover H."/>
            <person name="Rothmann M."/>
            <person name="Lasken R.S."/>
            <person name="Yates J.R.III."/>
            <person name="Reinhardt R."/>
            <person name="Kube M."/>
            <person name="Burkart M.D."/>
            <person name="Allen E.E."/>
            <person name="Dorrestein P.C."/>
            <person name="Gerwick W.H."/>
            <person name="Gerwick L."/>
        </authorList>
    </citation>
    <scope>NUCLEOTIDE SEQUENCE [LARGE SCALE GENOMIC DNA]</scope>
    <source>
        <strain evidence="3">3L</strain>
    </source>
</reference>
<dbReference type="Proteomes" id="UP000003959">
    <property type="component" value="Unassembled WGS sequence"/>
</dbReference>
<dbReference type="EMBL" id="GL890969">
    <property type="protein sequence ID" value="EGJ29464.1"/>
    <property type="molecule type" value="Genomic_DNA"/>
</dbReference>
<feature type="compositionally biased region" description="Basic and acidic residues" evidence="1">
    <location>
        <begin position="9"/>
        <end position="29"/>
    </location>
</feature>
<gene>
    <name evidence="2" type="ORF">LYNGBM3L_63790</name>
</gene>
<proteinExistence type="predicted"/>
<feature type="region of interest" description="Disordered" evidence="1">
    <location>
        <begin position="1"/>
        <end position="51"/>
    </location>
</feature>
<evidence type="ECO:0000256" key="1">
    <source>
        <dbReference type="SAM" id="MobiDB-lite"/>
    </source>
</evidence>